<accession>A0AAV7LHL6</accession>
<dbReference type="EMBL" id="JANPWB010000015">
    <property type="protein sequence ID" value="KAJ1090502.1"/>
    <property type="molecule type" value="Genomic_DNA"/>
</dbReference>
<evidence type="ECO:0000313" key="2">
    <source>
        <dbReference type="Proteomes" id="UP001066276"/>
    </source>
</evidence>
<protein>
    <submittedName>
        <fullName evidence="1">Uncharacterized protein</fullName>
    </submittedName>
</protein>
<dbReference type="AlphaFoldDB" id="A0AAV7LHL6"/>
<sequence length="127" mass="13889">MTMIWLHLMHNLKSARRVKSRATVEDVEILPKWMQAGSISSSPLRLGLGTEVRSLHASDGLPSSTVTAGLYKADEGTQGDQHSELYKKQALVSALAKTCLGRPLPKPALLWLLMKEGSGKTRNRQGP</sequence>
<dbReference type="Proteomes" id="UP001066276">
    <property type="component" value="Chromosome 11"/>
</dbReference>
<organism evidence="1 2">
    <name type="scientific">Pleurodeles waltl</name>
    <name type="common">Iberian ribbed newt</name>
    <dbReference type="NCBI Taxonomy" id="8319"/>
    <lineage>
        <taxon>Eukaryota</taxon>
        <taxon>Metazoa</taxon>
        <taxon>Chordata</taxon>
        <taxon>Craniata</taxon>
        <taxon>Vertebrata</taxon>
        <taxon>Euteleostomi</taxon>
        <taxon>Amphibia</taxon>
        <taxon>Batrachia</taxon>
        <taxon>Caudata</taxon>
        <taxon>Salamandroidea</taxon>
        <taxon>Salamandridae</taxon>
        <taxon>Pleurodelinae</taxon>
        <taxon>Pleurodeles</taxon>
    </lineage>
</organism>
<gene>
    <name evidence="1" type="ORF">NDU88_003634</name>
</gene>
<keyword evidence="2" id="KW-1185">Reference proteome</keyword>
<evidence type="ECO:0000313" key="1">
    <source>
        <dbReference type="EMBL" id="KAJ1090502.1"/>
    </source>
</evidence>
<comment type="caution">
    <text evidence="1">The sequence shown here is derived from an EMBL/GenBank/DDBJ whole genome shotgun (WGS) entry which is preliminary data.</text>
</comment>
<proteinExistence type="predicted"/>
<name>A0AAV7LHL6_PLEWA</name>
<reference evidence="1" key="1">
    <citation type="journal article" date="2022" name="bioRxiv">
        <title>Sequencing and chromosome-scale assembly of the giantPleurodeles waltlgenome.</title>
        <authorList>
            <person name="Brown T."/>
            <person name="Elewa A."/>
            <person name="Iarovenko S."/>
            <person name="Subramanian E."/>
            <person name="Araus A.J."/>
            <person name="Petzold A."/>
            <person name="Susuki M."/>
            <person name="Suzuki K.-i.T."/>
            <person name="Hayashi T."/>
            <person name="Toyoda A."/>
            <person name="Oliveira C."/>
            <person name="Osipova E."/>
            <person name="Leigh N.D."/>
            <person name="Simon A."/>
            <person name="Yun M.H."/>
        </authorList>
    </citation>
    <scope>NUCLEOTIDE SEQUENCE</scope>
    <source>
        <strain evidence="1">20211129_DDA</strain>
        <tissue evidence="1">Liver</tissue>
    </source>
</reference>